<proteinExistence type="predicted"/>
<name>A0A0G1DJY8_9BACT</name>
<gene>
    <name evidence="1" type="ORF">UV73_C0004G0039</name>
</gene>
<organism evidence="1 2">
    <name type="scientific">Candidatus Gottesmanbacteria bacterium GW2011_GWA2_43_14</name>
    <dbReference type="NCBI Taxonomy" id="1618443"/>
    <lineage>
        <taxon>Bacteria</taxon>
        <taxon>Candidatus Gottesmaniibacteriota</taxon>
    </lineage>
</organism>
<protein>
    <submittedName>
        <fullName evidence="1">Uncharacterized protein</fullName>
    </submittedName>
</protein>
<evidence type="ECO:0000313" key="1">
    <source>
        <dbReference type="EMBL" id="KKS97897.1"/>
    </source>
</evidence>
<dbReference type="EMBL" id="LCFP01000004">
    <property type="protein sequence ID" value="KKS97897.1"/>
    <property type="molecule type" value="Genomic_DNA"/>
</dbReference>
<dbReference type="STRING" id="1618443.UV73_C0004G0039"/>
<sequence length="178" mass="20765">MVILKPFPVKFPQISRIFPSSISLKLAKGILWLNILLFFILNLFNEIMPVDDIVANRRSLLKKPFQPAYHAMMAESLTFSNMEQSRLEMILAQDYSGYKFEINQLGLQDVDRSLLSNTGEDIIHEKEINYWRAIAEDFEGYDFAYAKLSSLYFFSGNHELAEKYRNLIPIEKSKKLEK</sequence>
<dbReference type="Proteomes" id="UP000034894">
    <property type="component" value="Unassembled WGS sequence"/>
</dbReference>
<accession>A0A0G1DJY8</accession>
<reference evidence="1 2" key="1">
    <citation type="journal article" date="2015" name="Nature">
        <title>rRNA introns, odd ribosomes, and small enigmatic genomes across a large radiation of phyla.</title>
        <authorList>
            <person name="Brown C.T."/>
            <person name="Hug L.A."/>
            <person name="Thomas B.C."/>
            <person name="Sharon I."/>
            <person name="Castelle C.J."/>
            <person name="Singh A."/>
            <person name="Wilkins M.J."/>
            <person name="Williams K.H."/>
            <person name="Banfield J.F."/>
        </authorList>
    </citation>
    <scope>NUCLEOTIDE SEQUENCE [LARGE SCALE GENOMIC DNA]</scope>
</reference>
<evidence type="ECO:0000313" key="2">
    <source>
        <dbReference type="Proteomes" id="UP000034894"/>
    </source>
</evidence>
<dbReference type="AlphaFoldDB" id="A0A0G1DJY8"/>
<comment type="caution">
    <text evidence="1">The sequence shown here is derived from an EMBL/GenBank/DDBJ whole genome shotgun (WGS) entry which is preliminary data.</text>
</comment>